<feature type="zinc finger region" description="C3H1-type" evidence="1">
    <location>
        <begin position="255"/>
        <end position="282"/>
    </location>
</feature>
<sequence length="320" mass="34793">MATRHDQVNREVKNISESLRKLVALNAVKQSYANLFQSYLRDVTKRVVPAPTRVNYQPAKNEGCRVPKIDNSQASERKCVSTAKTTINSLNASGGRFTRCDAKPHSTVDMHLLDATEADLASMDKISFVTLEPLATSRSDDEHVDAVDIWDIGPPSPTAEEVDDFSSLIKRTMSLSSGASSQTAPSPPPKPANAEKTNDTKPIAPRTIKPKDHSNNQVLICPYWVSAPLLGWTRLGCGHNGDHGLFVHRKIQGLPMEPLECAFHHQRKCRNGESCPLVHGPTLHGCIADLPKREPSKRDAAAGSKAGQGKAAGDQSKVRG</sequence>
<accession>A0A9P5CNI0</accession>
<gene>
    <name evidence="4" type="ORF">M406DRAFT_75165</name>
</gene>
<dbReference type="GeneID" id="63842938"/>
<evidence type="ECO:0000313" key="5">
    <source>
        <dbReference type="Proteomes" id="UP000803844"/>
    </source>
</evidence>
<keyword evidence="1" id="KW-0863">Zinc-finger</keyword>
<feature type="compositionally biased region" description="Basic and acidic residues" evidence="2">
    <location>
        <begin position="290"/>
        <end position="300"/>
    </location>
</feature>
<feature type="domain" description="C3H1-type" evidence="3">
    <location>
        <begin position="255"/>
        <end position="282"/>
    </location>
</feature>
<dbReference type="PROSITE" id="PS50103">
    <property type="entry name" value="ZF_C3H1"/>
    <property type="match status" value="1"/>
</dbReference>
<evidence type="ECO:0000256" key="1">
    <source>
        <dbReference type="PROSITE-ProRule" id="PRU00723"/>
    </source>
</evidence>
<comment type="caution">
    <text evidence="4">The sequence shown here is derived from an EMBL/GenBank/DDBJ whole genome shotgun (WGS) entry which is preliminary data.</text>
</comment>
<evidence type="ECO:0000259" key="3">
    <source>
        <dbReference type="PROSITE" id="PS50103"/>
    </source>
</evidence>
<keyword evidence="1" id="KW-0479">Metal-binding</keyword>
<evidence type="ECO:0000256" key="2">
    <source>
        <dbReference type="SAM" id="MobiDB-lite"/>
    </source>
</evidence>
<reference evidence="4" key="1">
    <citation type="journal article" date="2020" name="Phytopathology">
        <title>Genome sequence of the chestnut blight fungus Cryphonectria parasitica EP155: A fundamental resource for an archetypical invasive plant pathogen.</title>
        <authorList>
            <person name="Crouch J.A."/>
            <person name="Dawe A."/>
            <person name="Aerts A."/>
            <person name="Barry K."/>
            <person name="Churchill A.C.L."/>
            <person name="Grimwood J."/>
            <person name="Hillman B."/>
            <person name="Milgroom M.G."/>
            <person name="Pangilinan J."/>
            <person name="Smith M."/>
            <person name="Salamov A."/>
            <person name="Schmutz J."/>
            <person name="Yadav J."/>
            <person name="Grigoriev I.V."/>
            <person name="Nuss D."/>
        </authorList>
    </citation>
    <scope>NUCLEOTIDE SEQUENCE</scope>
    <source>
        <strain evidence="4">EP155</strain>
    </source>
</reference>
<dbReference type="EMBL" id="MU032349">
    <property type="protein sequence ID" value="KAF3763940.1"/>
    <property type="molecule type" value="Genomic_DNA"/>
</dbReference>
<protein>
    <recommendedName>
        <fullName evidence="3">C3H1-type domain-containing protein</fullName>
    </recommendedName>
</protein>
<proteinExistence type="predicted"/>
<evidence type="ECO:0000313" key="4">
    <source>
        <dbReference type="EMBL" id="KAF3763940.1"/>
    </source>
</evidence>
<keyword evidence="1" id="KW-0862">Zinc</keyword>
<dbReference type="Proteomes" id="UP000803844">
    <property type="component" value="Unassembled WGS sequence"/>
</dbReference>
<name>A0A9P5CNI0_CRYP1</name>
<feature type="region of interest" description="Disordered" evidence="2">
    <location>
        <begin position="289"/>
        <end position="320"/>
    </location>
</feature>
<feature type="compositionally biased region" description="Polar residues" evidence="2">
    <location>
        <begin position="174"/>
        <end position="184"/>
    </location>
</feature>
<organism evidence="4 5">
    <name type="scientific">Cryphonectria parasitica (strain ATCC 38755 / EP155)</name>
    <dbReference type="NCBI Taxonomy" id="660469"/>
    <lineage>
        <taxon>Eukaryota</taxon>
        <taxon>Fungi</taxon>
        <taxon>Dikarya</taxon>
        <taxon>Ascomycota</taxon>
        <taxon>Pezizomycotina</taxon>
        <taxon>Sordariomycetes</taxon>
        <taxon>Sordariomycetidae</taxon>
        <taxon>Diaporthales</taxon>
        <taxon>Cryphonectriaceae</taxon>
        <taxon>Cryphonectria-Endothia species complex</taxon>
        <taxon>Cryphonectria</taxon>
    </lineage>
</organism>
<feature type="compositionally biased region" description="Low complexity" evidence="2">
    <location>
        <begin position="301"/>
        <end position="320"/>
    </location>
</feature>
<dbReference type="RefSeq" id="XP_040774901.1">
    <property type="nucleotide sequence ID" value="XM_040925809.1"/>
</dbReference>
<feature type="region of interest" description="Disordered" evidence="2">
    <location>
        <begin position="174"/>
        <end position="211"/>
    </location>
</feature>
<dbReference type="AlphaFoldDB" id="A0A9P5CNI0"/>
<dbReference type="GO" id="GO:0008270">
    <property type="term" value="F:zinc ion binding"/>
    <property type="evidence" value="ECO:0007669"/>
    <property type="project" value="UniProtKB-KW"/>
</dbReference>
<keyword evidence="5" id="KW-1185">Reference proteome</keyword>
<dbReference type="OrthoDB" id="10633877at2759"/>
<dbReference type="InterPro" id="IPR000571">
    <property type="entry name" value="Znf_CCCH"/>
</dbReference>